<dbReference type="Gene3D" id="3.20.20.140">
    <property type="entry name" value="Metal-dependent hydrolases"/>
    <property type="match status" value="1"/>
</dbReference>
<keyword evidence="2" id="KW-1185">Reference proteome</keyword>
<dbReference type="PANTHER" id="PTHR10443:SF12">
    <property type="entry name" value="DIPEPTIDASE"/>
    <property type="match status" value="1"/>
</dbReference>
<keyword evidence="1" id="KW-0645">Protease</keyword>
<dbReference type="PANTHER" id="PTHR10443">
    <property type="entry name" value="MICROSOMAL DIPEPTIDASE"/>
    <property type="match status" value="1"/>
</dbReference>
<dbReference type="InterPro" id="IPR032466">
    <property type="entry name" value="Metal_Hydrolase"/>
</dbReference>
<dbReference type="EMBL" id="JBEPLJ010000007">
    <property type="protein sequence ID" value="MET3586086.1"/>
    <property type="molecule type" value="Genomic_DNA"/>
</dbReference>
<dbReference type="InterPro" id="IPR008257">
    <property type="entry name" value="Pept_M19"/>
</dbReference>
<keyword evidence="1" id="KW-0378">Hydrolase</keyword>
<dbReference type="Proteomes" id="UP001549031">
    <property type="component" value="Unassembled WGS sequence"/>
</dbReference>
<dbReference type="EC" id="3.4.13.19" evidence="1"/>
<reference evidence="1 2" key="1">
    <citation type="submission" date="2024-06" db="EMBL/GenBank/DDBJ databases">
        <title>Genomic Encyclopedia of Type Strains, Phase IV (KMG-IV): sequencing the most valuable type-strain genomes for metagenomic binning, comparative biology and taxonomic classification.</title>
        <authorList>
            <person name="Goeker M."/>
        </authorList>
    </citation>
    <scope>NUCLEOTIDE SEQUENCE [LARGE SCALE GENOMIC DNA]</scope>
    <source>
        <strain evidence="1 2">DSM 105042</strain>
    </source>
</reference>
<evidence type="ECO:0000313" key="1">
    <source>
        <dbReference type="EMBL" id="MET3586086.1"/>
    </source>
</evidence>
<accession>A0ABV2H6B0</accession>
<dbReference type="Pfam" id="PF01244">
    <property type="entry name" value="Peptidase_M19"/>
    <property type="match status" value="1"/>
</dbReference>
<dbReference type="PROSITE" id="PS51365">
    <property type="entry name" value="RENAL_DIPEPTIDASE_2"/>
    <property type="match status" value="1"/>
</dbReference>
<keyword evidence="1" id="KW-0224">Dipeptidase</keyword>
<protein>
    <submittedName>
        <fullName evidence="1">Membrane dipeptidase</fullName>
        <ecNumber evidence="1">3.4.13.19</ecNumber>
    </submittedName>
</protein>
<evidence type="ECO:0000313" key="2">
    <source>
        <dbReference type="Proteomes" id="UP001549031"/>
    </source>
</evidence>
<dbReference type="RefSeq" id="WP_247243817.1">
    <property type="nucleotide sequence ID" value="NZ_JALJRA010000007.1"/>
</dbReference>
<dbReference type="SUPFAM" id="SSF51556">
    <property type="entry name" value="Metallo-dependent hydrolases"/>
    <property type="match status" value="1"/>
</dbReference>
<sequence length="335" mass="38001">MNEIYRNSVVIDLVAPILDPTRDKIDQYLDLYVRGGITAVGPTVAIDHDFDETLRIFTKWYEVIHRRKDLMVIRRVEDFDTAKKEGKLGLVMHFQNSVPIGLDLNRLAILHALGLRVVQLTYNRRNFVGDGCTVPEDGGLTDFGRKMIAALNDHGIVVDMSHTSIRTTMEAMESTQKPPIFSHNNVNEIHPSLRAVNREQIRAVAAKRGVVGLVGCEYFITSEPEKSIDDLVRHADFIAEEVGTDHISLGIDHYWGHAPHASIEDQWTMYNYQIDTGTWDPSTWPKPPLKHVDGLETPSTTFNLADAFVRRGYKEEDIRKILGGNLIRVFSENWV</sequence>
<proteinExistence type="predicted"/>
<dbReference type="GO" id="GO:0016805">
    <property type="term" value="F:dipeptidase activity"/>
    <property type="evidence" value="ECO:0007669"/>
    <property type="project" value="UniProtKB-KW"/>
</dbReference>
<organism evidence="1 2">
    <name type="scientific">Pseudorhizobium tarimense</name>
    <dbReference type="NCBI Taxonomy" id="1079109"/>
    <lineage>
        <taxon>Bacteria</taxon>
        <taxon>Pseudomonadati</taxon>
        <taxon>Pseudomonadota</taxon>
        <taxon>Alphaproteobacteria</taxon>
        <taxon>Hyphomicrobiales</taxon>
        <taxon>Rhizobiaceae</taxon>
        <taxon>Rhizobium/Agrobacterium group</taxon>
        <taxon>Pseudorhizobium</taxon>
    </lineage>
</organism>
<comment type="caution">
    <text evidence="1">The sequence shown here is derived from an EMBL/GenBank/DDBJ whole genome shotgun (WGS) entry which is preliminary data.</text>
</comment>
<gene>
    <name evidence="1" type="ORF">ABID21_002201</name>
</gene>
<name>A0ABV2H6B0_9HYPH</name>